<evidence type="ECO:0000313" key="1">
    <source>
        <dbReference type="EMBL" id="CAB3979218.1"/>
    </source>
</evidence>
<dbReference type="AlphaFoldDB" id="A0A6S7FIZ0"/>
<keyword evidence="2" id="KW-1185">Reference proteome</keyword>
<dbReference type="Proteomes" id="UP001152795">
    <property type="component" value="Unassembled WGS sequence"/>
</dbReference>
<dbReference type="OrthoDB" id="10037236at2759"/>
<dbReference type="Gene3D" id="3.60.10.10">
    <property type="entry name" value="Endonuclease/exonuclease/phosphatase"/>
    <property type="match status" value="1"/>
</dbReference>
<dbReference type="InterPro" id="IPR036691">
    <property type="entry name" value="Endo/exonu/phosph_ase_sf"/>
</dbReference>
<dbReference type="SUPFAM" id="SSF56219">
    <property type="entry name" value="DNase I-like"/>
    <property type="match status" value="1"/>
</dbReference>
<proteinExistence type="predicted"/>
<name>A0A6S7FIZ0_PARCT</name>
<comment type="caution">
    <text evidence="1">The sequence shown here is derived from an EMBL/GenBank/DDBJ whole genome shotgun (WGS) entry which is preliminary data.</text>
</comment>
<accession>A0A6S7FIZ0</accession>
<dbReference type="EMBL" id="CACRXK020000177">
    <property type="protein sequence ID" value="CAB3979218.1"/>
    <property type="molecule type" value="Genomic_DNA"/>
</dbReference>
<organism evidence="1 2">
    <name type="scientific">Paramuricea clavata</name>
    <name type="common">Red gorgonian</name>
    <name type="synonym">Violescent sea-whip</name>
    <dbReference type="NCBI Taxonomy" id="317549"/>
    <lineage>
        <taxon>Eukaryota</taxon>
        <taxon>Metazoa</taxon>
        <taxon>Cnidaria</taxon>
        <taxon>Anthozoa</taxon>
        <taxon>Octocorallia</taxon>
        <taxon>Malacalcyonacea</taxon>
        <taxon>Plexauridae</taxon>
        <taxon>Paramuricea</taxon>
    </lineage>
</organism>
<reference evidence="1" key="1">
    <citation type="submission" date="2020-04" db="EMBL/GenBank/DDBJ databases">
        <authorList>
            <person name="Alioto T."/>
            <person name="Alioto T."/>
            <person name="Gomez Garrido J."/>
        </authorList>
    </citation>
    <scope>NUCLEOTIDE SEQUENCE</scope>
    <source>
        <strain evidence="1">A484AB</strain>
    </source>
</reference>
<protein>
    <submittedName>
        <fullName evidence="1">Uncharacterized protein</fullName>
    </submittedName>
</protein>
<gene>
    <name evidence="1" type="ORF">PACLA_8A037271</name>
</gene>
<dbReference type="PANTHER" id="PTHR47510">
    <property type="entry name" value="REVERSE TRANSCRIPTASE DOMAIN-CONTAINING PROTEIN"/>
    <property type="match status" value="1"/>
</dbReference>
<dbReference type="PANTHER" id="PTHR47510:SF3">
    <property type="entry name" value="ENDO_EXONUCLEASE_PHOSPHATASE DOMAIN-CONTAINING PROTEIN"/>
    <property type="match status" value="1"/>
</dbReference>
<sequence length="480" mass="53258">MANNNIAPIINSESINVGPTANSTKIDSTATIPICKHGPKRSCAQLRSTVTCQQNTNPPGVAQLCPVSSNKPNNKLTLQAYHNSNKHVTQQIEDAPGINKGQQNRYKVCKSTSDRKLETPKANPEVIKIGSIANTTKPLSVGVGSAKHESKQYYAHHYNLVSPVKQSNFHQHSQAIFRPQSNVSCEKPKPGNEQNVQHISNLSCANTGESQLVSSGTGSLKWLDRLPPVETPNATVVDISDYTLVRKDRSADKRGGGVSTYIKSSIDFTTIDELNYSPFESLWVYLRRNRLPRGFTCLIIGVIYHPPQDDDATFTDHLISSLDAALNKYPNAGIMLVGDFNRLNYRYISNHFNLQQTVKNPTRGAAILDLIFTNLFHHYNTPQILPGIGLSDHNSLLIRPLRRTHKTKVESIFRRNVKPSMKACFGRWLASTDWSFLETLSNCTKKLAAFQSLLNFAIEISSHSEKSNNTQQTGLGLLLN</sequence>
<evidence type="ECO:0000313" key="2">
    <source>
        <dbReference type="Proteomes" id="UP001152795"/>
    </source>
</evidence>